<dbReference type="Pfam" id="PF08352">
    <property type="entry name" value="oligo_HPY"/>
    <property type="match status" value="1"/>
</dbReference>
<protein>
    <submittedName>
        <fullName evidence="5">Putative dipeptide transport ATP-binding protein DppF</fullName>
    </submittedName>
</protein>
<dbReference type="Pfam" id="PF00005">
    <property type="entry name" value="ABC_tran"/>
    <property type="match status" value="1"/>
</dbReference>
<evidence type="ECO:0000259" key="4">
    <source>
        <dbReference type="PROSITE" id="PS50893"/>
    </source>
</evidence>
<dbReference type="InterPro" id="IPR017871">
    <property type="entry name" value="ABC_transporter-like_CS"/>
</dbReference>
<dbReference type="SUPFAM" id="SSF52540">
    <property type="entry name" value="P-loop containing nucleoside triphosphate hydrolases"/>
    <property type="match status" value="1"/>
</dbReference>
<dbReference type="EMBL" id="LC145134">
    <property type="protein sequence ID" value="BAU79791.1"/>
    <property type="molecule type" value="Genomic_DNA"/>
</dbReference>
<dbReference type="GO" id="GO:0005524">
    <property type="term" value="F:ATP binding"/>
    <property type="evidence" value="ECO:0007669"/>
    <property type="project" value="UniProtKB-KW"/>
</dbReference>
<dbReference type="PROSITE" id="PS50893">
    <property type="entry name" value="ABC_TRANSPORTER_2"/>
    <property type="match status" value="1"/>
</dbReference>
<dbReference type="CDD" id="cd03257">
    <property type="entry name" value="ABC_NikE_OppD_transporters"/>
    <property type="match status" value="1"/>
</dbReference>
<keyword evidence="1" id="KW-0813">Transport</keyword>
<evidence type="ECO:0000256" key="2">
    <source>
        <dbReference type="ARBA" id="ARBA00022741"/>
    </source>
</evidence>
<organism evidence="5">
    <name type="scientific">uncultured Aquificaceae bacterium</name>
    <dbReference type="NCBI Taxonomy" id="374108"/>
    <lineage>
        <taxon>Bacteria</taxon>
        <taxon>Pseudomonadati</taxon>
        <taxon>Aquificota</taxon>
        <taxon>Aquificia</taxon>
        <taxon>Aquificales</taxon>
        <taxon>Aquificaceae</taxon>
        <taxon>environmental samples</taxon>
    </lineage>
</organism>
<accession>A0A146JB95</accession>
<dbReference type="GO" id="GO:0016887">
    <property type="term" value="F:ATP hydrolysis activity"/>
    <property type="evidence" value="ECO:0007669"/>
    <property type="project" value="InterPro"/>
</dbReference>
<dbReference type="InterPro" id="IPR027417">
    <property type="entry name" value="P-loop_NTPase"/>
</dbReference>
<sequence>MDSSRQLLKVENLTKRYVVKNSFFKKEYFTALDSVSFTVNSGQILGLVGESGSGKSTIGKIILNLIKPDKGNVYLLDKDITGRLTKEDRKKISIIFQDPRTSLNPRYKVKEIVEEPLIVHNFPKYERKEIIEKTIKDVGLDETFLDRYPHELSGGQRQRVAIARAIVLNPLLVVADEPTSALDVSLQLQIVNLIKRLKDEKGISFIFISHDLNVVSYLADYIVVLYKGKIMEKGSKEDIIKNPLHPYTKLLLNSLPPDHPKNRKKFLPINEDSDSKEGCEFRVRCPDAKDLCKQKPDYKSLDGREVLVTNTTFY</sequence>
<dbReference type="PANTHER" id="PTHR43776:SF8">
    <property type="entry name" value="ABC TRANSPORTER, ATP-BINDING PROTEIN"/>
    <property type="match status" value="1"/>
</dbReference>
<feature type="domain" description="ABC transporter" evidence="4">
    <location>
        <begin position="8"/>
        <end position="252"/>
    </location>
</feature>
<keyword evidence="3 5" id="KW-0067">ATP-binding</keyword>
<dbReference type="InterPro" id="IPR050319">
    <property type="entry name" value="ABC_transp_ATP-bind"/>
</dbReference>
<reference evidence="5" key="1">
    <citation type="journal article" date="2016" name="Microbes Environ.">
        <title>In Situ Gene Expression Responsible for Sulfide Oxidation and CO2 Fixation of an Uncultured Large Sausage-Shaped Aquificae Bacterium in a Sulfidic Hot Spring.</title>
        <authorList>
            <person name="Tamazawa S."/>
            <person name="Yamamoto K."/>
            <person name="Takasaki K."/>
            <person name="Mitani Y."/>
            <person name="Hanada S."/>
            <person name="Kamagata Y."/>
            <person name="Tamaki H."/>
        </authorList>
    </citation>
    <scope>NUCLEOTIDE SEQUENCE</scope>
</reference>
<evidence type="ECO:0000256" key="1">
    <source>
        <dbReference type="ARBA" id="ARBA00022448"/>
    </source>
</evidence>
<name>A0A146JB95_9AQUI</name>
<dbReference type="NCBIfam" id="TIGR01727">
    <property type="entry name" value="oligo_HPY"/>
    <property type="match status" value="1"/>
</dbReference>
<dbReference type="PROSITE" id="PS00211">
    <property type="entry name" value="ABC_TRANSPORTER_1"/>
    <property type="match status" value="1"/>
</dbReference>
<dbReference type="AlphaFoldDB" id="A0A146JB95"/>
<evidence type="ECO:0000313" key="5">
    <source>
        <dbReference type="EMBL" id="BAU79791.1"/>
    </source>
</evidence>
<dbReference type="GO" id="GO:0015833">
    <property type="term" value="P:peptide transport"/>
    <property type="evidence" value="ECO:0007669"/>
    <property type="project" value="InterPro"/>
</dbReference>
<proteinExistence type="predicted"/>
<dbReference type="PANTHER" id="PTHR43776">
    <property type="entry name" value="TRANSPORT ATP-BINDING PROTEIN"/>
    <property type="match status" value="1"/>
</dbReference>
<dbReference type="InterPro" id="IPR003593">
    <property type="entry name" value="AAA+_ATPase"/>
</dbReference>
<dbReference type="GO" id="GO:0055085">
    <property type="term" value="P:transmembrane transport"/>
    <property type="evidence" value="ECO:0007669"/>
    <property type="project" value="UniProtKB-ARBA"/>
</dbReference>
<evidence type="ECO:0000256" key="3">
    <source>
        <dbReference type="ARBA" id="ARBA00022840"/>
    </source>
</evidence>
<dbReference type="FunFam" id="3.40.50.300:FF:000016">
    <property type="entry name" value="Oligopeptide ABC transporter ATP-binding component"/>
    <property type="match status" value="1"/>
</dbReference>
<dbReference type="InterPro" id="IPR003439">
    <property type="entry name" value="ABC_transporter-like_ATP-bd"/>
</dbReference>
<dbReference type="SMART" id="SM00382">
    <property type="entry name" value="AAA"/>
    <property type="match status" value="1"/>
</dbReference>
<keyword evidence="2" id="KW-0547">Nucleotide-binding</keyword>
<dbReference type="Gene3D" id="3.40.50.300">
    <property type="entry name" value="P-loop containing nucleotide triphosphate hydrolases"/>
    <property type="match status" value="1"/>
</dbReference>
<dbReference type="InterPro" id="IPR013563">
    <property type="entry name" value="Oligopep_ABC_C"/>
</dbReference>